<name>A0A2W1BEY7_HELAM</name>
<reference evidence="4 5" key="1">
    <citation type="journal article" date="2017" name="BMC Biol.">
        <title>Genomic innovations, transcriptional plasticity and gene loss underlying the evolution and divergence of two highly polyphagous and invasive Helicoverpa pest species.</title>
        <authorList>
            <person name="Pearce S.L."/>
            <person name="Clarke D.F."/>
            <person name="East P.D."/>
            <person name="Elfekih S."/>
            <person name="Gordon K.H."/>
            <person name="Jermiin L.S."/>
            <person name="McGaughran A."/>
            <person name="Oakeshott J.G."/>
            <person name="Papanikolaou A."/>
            <person name="Perera O.P."/>
            <person name="Rane R.V."/>
            <person name="Richards S."/>
            <person name="Tay W.T."/>
            <person name="Walsh T.K."/>
            <person name="Anderson A."/>
            <person name="Anderson C.J."/>
            <person name="Asgari S."/>
            <person name="Board P.G."/>
            <person name="Bretschneider A."/>
            <person name="Campbell P.M."/>
            <person name="Chertemps T."/>
            <person name="Christeller J.T."/>
            <person name="Coppin C.W."/>
            <person name="Downes S.J."/>
            <person name="Duan G."/>
            <person name="Farnsworth C.A."/>
            <person name="Good R.T."/>
            <person name="Han L.B."/>
            <person name="Han Y.C."/>
            <person name="Hatje K."/>
            <person name="Horne I."/>
            <person name="Huang Y.P."/>
            <person name="Hughes D.S."/>
            <person name="Jacquin-Joly E."/>
            <person name="James W."/>
            <person name="Jhangiani S."/>
            <person name="Kollmar M."/>
            <person name="Kuwar S.S."/>
            <person name="Li S."/>
            <person name="Liu N.Y."/>
            <person name="Maibeche M.T."/>
            <person name="Miller J.R."/>
            <person name="Montagne N."/>
            <person name="Perry T."/>
            <person name="Qu J."/>
            <person name="Song S.V."/>
            <person name="Sutton G.G."/>
            <person name="Vogel H."/>
            <person name="Walenz B.P."/>
            <person name="Xu W."/>
            <person name="Zhang H.J."/>
            <person name="Zou Z."/>
            <person name="Batterham P."/>
            <person name="Edwards O.R."/>
            <person name="Feyereisen R."/>
            <person name="Gibbs R.A."/>
            <person name="Heckel D.G."/>
            <person name="McGrath A."/>
            <person name="Robin C."/>
            <person name="Scherer S.E."/>
            <person name="Worley K.C."/>
            <person name="Wu Y.D."/>
        </authorList>
    </citation>
    <scope>NUCLEOTIDE SEQUENCE [LARGE SCALE GENOMIC DNA]</scope>
    <source>
        <strain evidence="4">Harm_GR_Male_#8</strain>
        <tissue evidence="4">Whole organism</tissue>
    </source>
</reference>
<dbReference type="GO" id="GO:0003677">
    <property type="term" value="F:DNA binding"/>
    <property type="evidence" value="ECO:0007669"/>
    <property type="project" value="InterPro"/>
</dbReference>
<dbReference type="EMBL" id="KZ150321">
    <property type="protein sequence ID" value="PZC71416.1"/>
    <property type="molecule type" value="Genomic_DNA"/>
</dbReference>
<dbReference type="PROSITE" id="PS51031">
    <property type="entry name" value="BESS"/>
    <property type="match status" value="1"/>
</dbReference>
<dbReference type="InterPro" id="IPR004210">
    <property type="entry name" value="BESS_motif"/>
</dbReference>
<evidence type="ECO:0000259" key="3">
    <source>
        <dbReference type="PROSITE" id="PS51031"/>
    </source>
</evidence>
<keyword evidence="5" id="KW-1185">Reference proteome</keyword>
<comment type="subcellular location">
    <subcellularLocation>
        <location evidence="1">Nucleus</location>
    </subcellularLocation>
</comment>
<sequence>MQARTRTQRQASSQPSASASLMKYTIENEKKTEEDDHIDAFFKGLIPTLKRFSPYHQHLAKGKIFQVVQELEWEWLSSNPDSYNVAFAFIITIAITIYTNSSAAAAATSGDRHHHTTTRRFFYPI</sequence>
<evidence type="ECO:0000313" key="4">
    <source>
        <dbReference type="EMBL" id="PZC71416.1"/>
    </source>
</evidence>
<dbReference type="AlphaFoldDB" id="A0A2W1BEY7"/>
<dbReference type="Pfam" id="PF02944">
    <property type="entry name" value="BESS"/>
    <property type="match status" value="1"/>
</dbReference>
<protein>
    <recommendedName>
        <fullName evidence="3">BESS domain-containing protein</fullName>
    </recommendedName>
</protein>
<dbReference type="Proteomes" id="UP000249218">
    <property type="component" value="Unassembled WGS sequence"/>
</dbReference>
<accession>A0A2W1BEY7</accession>
<evidence type="ECO:0000313" key="5">
    <source>
        <dbReference type="Proteomes" id="UP000249218"/>
    </source>
</evidence>
<organism evidence="4 5">
    <name type="scientific">Helicoverpa armigera</name>
    <name type="common">Cotton bollworm</name>
    <name type="synonym">Heliothis armigera</name>
    <dbReference type="NCBI Taxonomy" id="29058"/>
    <lineage>
        <taxon>Eukaryota</taxon>
        <taxon>Metazoa</taxon>
        <taxon>Ecdysozoa</taxon>
        <taxon>Arthropoda</taxon>
        <taxon>Hexapoda</taxon>
        <taxon>Insecta</taxon>
        <taxon>Pterygota</taxon>
        <taxon>Neoptera</taxon>
        <taxon>Endopterygota</taxon>
        <taxon>Lepidoptera</taxon>
        <taxon>Glossata</taxon>
        <taxon>Ditrysia</taxon>
        <taxon>Noctuoidea</taxon>
        <taxon>Noctuidae</taxon>
        <taxon>Heliothinae</taxon>
        <taxon>Helicoverpa</taxon>
    </lineage>
</organism>
<dbReference type="GO" id="GO:0005634">
    <property type="term" value="C:nucleus"/>
    <property type="evidence" value="ECO:0007669"/>
    <property type="project" value="UniProtKB-SubCell"/>
</dbReference>
<evidence type="ECO:0000256" key="1">
    <source>
        <dbReference type="PROSITE-ProRule" id="PRU00371"/>
    </source>
</evidence>
<proteinExistence type="predicted"/>
<evidence type="ECO:0000256" key="2">
    <source>
        <dbReference type="SAM" id="MobiDB-lite"/>
    </source>
</evidence>
<gene>
    <name evidence="4" type="primary">HaOG213479</name>
    <name evidence="4" type="ORF">B5X24_HaOG213479</name>
</gene>
<keyword evidence="1" id="KW-0539">Nucleus</keyword>
<feature type="region of interest" description="Disordered" evidence="2">
    <location>
        <begin position="1"/>
        <end position="20"/>
    </location>
</feature>
<feature type="domain" description="BESS" evidence="3">
    <location>
        <begin position="35"/>
        <end position="74"/>
    </location>
</feature>